<evidence type="ECO:0000313" key="3">
    <source>
        <dbReference type="Proteomes" id="UP000799424"/>
    </source>
</evidence>
<dbReference type="EMBL" id="MU006227">
    <property type="protein sequence ID" value="KAF2825908.1"/>
    <property type="molecule type" value="Genomic_DNA"/>
</dbReference>
<dbReference type="Pfam" id="PF06985">
    <property type="entry name" value="HET"/>
    <property type="match status" value="1"/>
</dbReference>
<sequence length="750" mass="85627">MSSQATYGDYASEITDRELPLDSLDCFEPRQAVMDTVTDNFEAAFVIDNIDAAIPVPVMTIKRTSAAPEFRTRSNTPNNEFARGPQCSACAPFCSHDQVADGPVSMPLSTIREQATRGCRACRGLFNGIIRLLRLQNEIPHGSTKNQDKGWAEKWLRSRDTEFILYYGGDPKYEHPHYLAGWSIRCTCHRKGRCQHGVDRFKFDVFCLQGTERPARCFWKKTTRLIHESSTRSLDTVAFIADSLSRCKNTHSGCASTIRLAQPPTRMLRVHRHHLQLVELQGPSSIDYVCLAHRWVPQNASLEEFATSRRCCTLKSNILRHKEGILIDDLLPSYIDAVVITGALGLQYLWIDSLCIVQDDQDDKDIQIGNMGNVYLNSYLTIAADSGNSHTKPFLSERSWQWQAHKEIVLDPSGQQYDVYFRQRPDHNLSWTGIFERACRVVRFQRDEVVFECNEGLVCECGNPPAGYQGPWEALSKDYHLHDKVAFSYMRWTSQPSLWSSLETQPWHSLVQRYSRMSLTYESDRIDAIAGIASQMYGIMDGRNQYLAGLWRETLFEDMLWYSVRESPMSKDIKTDHHAPTWSWMSIVLGINRIYYPCLVVEEIFPRLITVHYQPRSVHLPLGDIAIGAYIEIAGQLTPAQVSPHYIHIVDFRSSGKLPPLEIVWDSGREPSLDEGETVFLLRMASLRGEGMVKEAYLILRPVAEIDLNDTVDVGCLTRAGYLEISRDDEYATLLEGLFTEEQYQDLRIY</sequence>
<accession>A0A6A6ZZ06</accession>
<feature type="domain" description="Heterokaryon incompatibility" evidence="1">
    <location>
        <begin position="288"/>
        <end position="416"/>
    </location>
</feature>
<evidence type="ECO:0000313" key="2">
    <source>
        <dbReference type="EMBL" id="KAF2825908.1"/>
    </source>
</evidence>
<proteinExistence type="predicted"/>
<reference evidence="2" key="1">
    <citation type="journal article" date="2020" name="Stud. Mycol.">
        <title>101 Dothideomycetes genomes: a test case for predicting lifestyles and emergence of pathogens.</title>
        <authorList>
            <person name="Haridas S."/>
            <person name="Albert R."/>
            <person name="Binder M."/>
            <person name="Bloem J."/>
            <person name="Labutti K."/>
            <person name="Salamov A."/>
            <person name="Andreopoulos B."/>
            <person name="Baker S."/>
            <person name="Barry K."/>
            <person name="Bills G."/>
            <person name="Bluhm B."/>
            <person name="Cannon C."/>
            <person name="Castanera R."/>
            <person name="Culley D."/>
            <person name="Daum C."/>
            <person name="Ezra D."/>
            <person name="Gonzalez J."/>
            <person name="Henrissat B."/>
            <person name="Kuo A."/>
            <person name="Liang C."/>
            <person name="Lipzen A."/>
            <person name="Lutzoni F."/>
            <person name="Magnuson J."/>
            <person name="Mondo S."/>
            <person name="Nolan M."/>
            <person name="Ohm R."/>
            <person name="Pangilinan J."/>
            <person name="Park H.-J."/>
            <person name="Ramirez L."/>
            <person name="Alfaro M."/>
            <person name="Sun H."/>
            <person name="Tritt A."/>
            <person name="Yoshinaga Y."/>
            <person name="Zwiers L.-H."/>
            <person name="Turgeon B."/>
            <person name="Goodwin S."/>
            <person name="Spatafora J."/>
            <person name="Crous P."/>
            <person name="Grigoriev I."/>
        </authorList>
    </citation>
    <scope>NUCLEOTIDE SEQUENCE</scope>
    <source>
        <strain evidence="2">CBS 113818</strain>
    </source>
</reference>
<dbReference type="AlphaFoldDB" id="A0A6A6ZZ06"/>
<dbReference type="Proteomes" id="UP000799424">
    <property type="component" value="Unassembled WGS sequence"/>
</dbReference>
<dbReference type="InterPro" id="IPR010730">
    <property type="entry name" value="HET"/>
</dbReference>
<dbReference type="PANTHER" id="PTHR33112:SF9">
    <property type="entry name" value="HETEROKARYON INCOMPATIBILITY DOMAIN-CONTAINING PROTEIN"/>
    <property type="match status" value="1"/>
</dbReference>
<gene>
    <name evidence="2" type="ORF">CC86DRAFT_382882</name>
</gene>
<evidence type="ECO:0000259" key="1">
    <source>
        <dbReference type="Pfam" id="PF06985"/>
    </source>
</evidence>
<dbReference type="OrthoDB" id="3754676at2759"/>
<organism evidence="2 3">
    <name type="scientific">Ophiobolus disseminans</name>
    <dbReference type="NCBI Taxonomy" id="1469910"/>
    <lineage>
        <taxon>Eukaryota</taxon>
        <taxon>Fungi</taxon>
        <taxon>Dikarya</taxon>
        <taxon>Ascomycota</taxon>
        <taxon>Pezizomycotina</taxon>
        <taxon>Dothideomycetes</taxon>
        <taxon>Pleosporomycetidae</taxon>
        <taxon>Pleosporales</taxon>
        <taxon>Pleosporineae</taxon>
        <taxon>Phaeosphaeriaceae</taxon>
        <taxon>Ophiobolus</taxon>
    </lineage>
</organism>
<protein>
    <recommendedName>
        <fullName evidence="1">Heterokaryon incompatibility domain-containing protein</fullName>
    </recommendedName>
</protein>
<keyword evidence="3" id="KW-1185">Reference proteome</keyword>
<dbReference type="PANTHER" id="PTHR33112">
    <property type="entry name" value="DOMAIN PROTEIN, PUTATIVE-RELATED"/>
    <property type="match status" value="1"/>
</dbReference>
<name>A0A6A6ZZ06_9PLEO</name>